<name>A0A484ATI2_DRONA</name>
<evidence type="ECO:0000256" key="2">
    <source>
        <dbReference type="SAM" id="Phobius"/>
    </source>
</evidence>
<keyword evidence="2" id="KW-0472">Membrane</keyword>
<feature type="non-terminal residue" evidence="3">
    <location>
        <position position="1"/>
    </location>
</feature>
<evidence type="ECO:0000313" key="4">
    <source>
        <dbReference type="Proteomes" id="UP000295192"/>
    </source>
</evidence>
<keyword evidence="2" id="KW-0812">Transmembrane</keyword>
<evidence type="ECO:0000313" key="3">
    <source>
        <dbReference type="EMBL" id="TDG39724.1"/>
    </source>
</evidence>
<comment type="caution">
    <text evidence="3">The sequence shown here is derived from an EMBL/GenBank/DDBJ whole genome shotgun (WGS) entry which is preliminary data.</text>
</comment>
<accession>A0A484ATI2</accession>
<sequence length="123" mass="14191">HQHHHHHQHEWKQQQQQQEEEQLKQQQQEQEQQPTCSIVVKGPRGNSVREVRLAACLSILVLPTQLLLLLLLLLLAVLQPTWQRRVVSFVPSIKLPTLLAVLAPFQLQSTSNFCIFIALNELS</sequence>
<feature type="compositionally biased region" description="Low complexity" evidence="1">
    <location>
        <begin position="24"/>
        <end position="33"/>
    </location>
</feature>
<keyword evidence="2" id="KW-1133">Transmembrane helix</keyword>
<feature type="region of interest" description="Disordered" evidence="1">
    <location>
        <begin position="1"/>
        <end position="36"/>
    </location>
</feature>
<keyword evidence="4" id="KW-1185">Reference proteome</keyword>
<gene>
    <name evidence="3" type="ORF">AWZ03_013853</name>
</gene>
<evidence type="ECO:0000256" key="1">
    <source>
        <dbReference type="SAM" id="MobiDB-lite"/>
    </source>
</evidence>
<reference evidence="3 4" key="1">
    <citation type="journal article" date="2019" name="J. Hered.">
        <title>An Improved Genome Assembly for Drosophila navojoa, the Basal Species in the mojavensis Cluster.</title>
        <authorList>
            <person name="Vanderlinde T."/>
            <person name="Dupim E.G."/>
            <person name="Nazario-Yepiz N.O."/>
            <person name="Carvalho A.B."/>
        </authorList>
    </citation>
    <scope>NUCLEOTIDE SEQUENCE [LARGE SCALE GENOMIC DNA]</scope>
    <source>
        <strain evidence="3">Navoj_Jal97</strain>
        <tissue evidence="3">Whole organism</tissue>
    </source>
</reference>
<proteinExistence type="predicted"/>
<feature type="transmembrane region" description="Helical" evidence="2">
    <location>
        <begin position="53"/>
        <end position="78"/>
    </location>
</feature>
<dbReference type="Proteomes" id="UP000295192">
    <property type="component" value="Unassembled WGS sequence"/>
</dbReference>
<protein>
    <submittedName>
        <fullName evidence="3">Uncharacterized protein</fullName>
    </submittedName>
</protein>
<feature type="transmembrane region" description="Helical" evidence="2">
    <location>
        <begin position="98"/>
        <end position="119"/>
    </location>
</feature>
<dbReference type="EMBL" id="LSRL02000844">
    <property type="protein sequence ID" value="TDG39724.1"/>
    <property type="molecule type" value="Genomic_DNA"/>
</dbReference>
<dbReference type="AlphaFoldDB" id="A0A484ATI2"/>
<organism evidence="3 4">
    <name type="scientific">Drosophila navojoa</name>
    <name type="common">Fruit fly</name>
    <dbReference type="NCBI Taxonomy" id="7232"/>
    <lineage>
        <taxon>Eukaryota</taxon>
        <taxon>Metazoa</taxon>
        <taxon>Ecdysozoa</taxon>
        <taxon>Arthropoda</taxon>
        <taxon>Hexapoda</taxon>
        <taxon>Insecta</taxon>
        <taxon>Pterygota</taxon>
        <taxon>Neoptera</taxon>
        <taxon>Endopterygota</taxon>
        <taxon>Diptera</taxon>
        <taxon>Brachycera</taxon>
        <taxon>Muscomorpha</taxon>
        <taxon>Ephydroidea</taxon>
        <taxon>Drosophilidae</taxon>
        <taxon>Drosophila</taxon>
    </lineage>
</organism>